<evidence type="ECO:0000313" key="13">
    <source>
        <dbReference type="Proteomes" id="UP000323258"/>
    </source>
</evidence>
<feature type="binding site" evidence="8">
    <location>
        <position position="230"/>
    </location>
    <ligand>
        <name>substrate</name>
    </ligand>
</feature>
<evidence type="ECO:0000313" key="12">
    <source>
        <dbReference type="EMBL" id="TYR33846.1"/>
    </source>
</evidence>
<keyword evidence="12" id="KW-0645">Protease</keyword>
<dbReference type="PANTHER" id="PTHR21581:SF6">
    <property type="entry name" value="TRAFFICKING PROTEIN PARTICLE COMPLEX SUBUNIT 12"/>
    <property type="match status" value="1"/>
</dbReference>
<dbReference type="Proteomes" id="UP000323258">
    <property type="component" value="Unassembled WGS sequence"/>
</dbReference>
<keyword evidence="2" id="KW-0732">Signal</keyword>
<dbReference type="AlphaFoldDB" id="A0A5D4GZ12"/>
<reference evidence="12 13" key="2">
    <citation type="submission" date="2019-09" db="EMBL/GenBank/DDBJ databases">
        <title>Mesorhizobium sp. MaA-C15 isolated from Microcystis aeruginosa.</title>
        <authorList>
            <person name="Jeong S.E."/>
            <person name="Jin H.M."/>
            <person name="Jeon C.O."/>
        </authorList>
    </citation>
    <scope>NUCLEOTIDE SEQUENCE [LARGE SCALE GENOMIC DNA]</scope>
    <source>
        <strain evidence="12 13">MaA-C15</strain>
    </source>
</reference>
<keyword evidence="4" id="KW-0133">Cell shape</keyword>
<evidence type="ECO:0000259" key="11">
    <source>
        <dbReference type="PROSITE" id="PS51724"/>
    </source>
</evidence>
<dbReference type="InterPro" id="IPR012338">
    <property type="entry name" value="Beta-lactam/transpept-like"/>
</dbReference>
<keyword evidence="12" id="KW-0121">Carboxypeptidase</keyword>
<dbReference type="EMBL" id="VSZS01000058">
    <property type="protein sequence ID" value="TYR33846.1"/>
    <property type="molecule type" value="Genomic_DNA"/>
</dbReference>
<evidence type="ECO:0000256" key="7">
    <source>
        <dbReference type="PIRSR" id="PIRSR618044-1"/>
    </source>
</evidence>
<dbReference type="SUPFAM" id="SSF110997">
    <property type="entry name" value="Sporulation related repeat"/>
    <property type="match status" value="1"/>
</dbReference>
<keyword evidence="13" id="KW-1185">Reference proteome</keyword>
<comment type="similarity">
    <text evidence="1 9">Belongs to the peptidase S11 family.</text>
</comment>
<dbReference type="InterPro" id="IPR036680">
    <property type="entry name" value="SPOR-like_sf"/>
</dbReference>
<sequence>MRQALAGFFSQVSNFSKFFAVLVAAAVLVVGVAGQASANPRYAAYVIDARTGQVLFSRNADARRYPASLTKMMTIYLVLEAIESGRINKNSRIPISAKAAAEPPTKIGLKAGSTITVENAILTMVTRSANDISTAVGEFIGGSEASFARMMTAKARQLGMNSTQFRNAHGLPNPEQYTTARDMAILGIALREHFPQHYSYFSTRSFTLGKQRIGNHNRMLGRIEGVDGIKTGYIRASGFNLVSSVQNNGRSIVAVVMGGQSAASRDDHMAALIREHLPRASRGGGGSNLVASRQPTPGTRAVASAGTTALPTRNIPMPAFRPTAEPQVAQAQVPAEVDMQVTAYVQQTNPVRASAPMPSAPVPSAPVPTPTAAVADDRFASGEGSNVDPVMTASTAAASSGWVVQIASSPSQSDAFAALVRTGKEASGVLGSANAFIEEFNNKGTTYYRARFGGFASKDQAWNACNALKRQKIDCYAVGS</sequence>
<proteinExistence type="inferred from homology"/>
<evidence type="ECO:0000256" key="2">
    <source>
        <dbReference type="ARBA" id="ARBA00022729"/>
    </source>
</evidence>
<evidence type="ECO:0000256" key="8">
    <source>
        <dbReference type="PIRSR" id="PIRSR618044-2"/>
    </source>
</evidence>
<evidence type="ECO:0000256" key="3">
    <source>
        <dbReference type="ARBA" id="ARBA00022801"/>
    </source>
</evidence>
<dbReference type="GO" id="GO:0006508">
    <property type="term" value="P:proteolysis"/>
    <property type="evidence" value="ECO:0007669"/>
    <property type="project" value="InterPro"/>
</dbReference>
<dbReference type="InterPro" id="IPR007730">
    <property type="entry name" value="SPOR-like_dom"/>
</dbReference>
<dbReference type="PROSITE" id="PS51724">
    <property type="entry name" value="SPOR"/>
    <property type="match status" value="1"/>
</dbReference>
<evidence type="ECO:0000256" key="6">
    <source>
        <dbReference type="ARBA" id="ARBA00023316"/>
    </source>
</evidence>
<feature type="active site" evidence="7">
    <location>
        <position position="128"/>
    </location>
</feature>
<dbReference type="Pfam" id="PF00768">
    <property type="entry name" value="Peptidase_S11"/>
    <property type="match status" value="1"/>
</dbReference>
<dbReference type="Gene3D" id="3.30.70.1070">
    <property type="entry name" value="Sporulation related repeat"/>
    <property type="match status" value="1"/>
</dbReference>
<evidence type="ECO:0000256" key="1">
    <source>
        <dbReference type="ARBA" id="ARBA00007164"/>
    </source>
</evidence>
<evidence type="ECO:0000256" key="9">
    <source>
        <dbReference type="RuleBase" id="RU004016"/>
    </source>
</evidence>
<dbReference type="InterPro" id="IPR001967">
    <property type="entry name" value="Peptidase_S11_N"/>
</dbReference>
<keyword evidence="5" id="KW-0573">Peptidoglycan synthesis</keyword>
<dbReference type="GO" id="GO:0008360">
    <property type="term" value="P:regulation of cell shape"/>
    <property type="evidence" value="ECO:0007669"/>
    <property type="project" value="UniProtKB-KW"/>
</dbReference>
<reference evidence="12 13" key="1">
    <citation type="submission" date="2019-08" db="EMBL/GenBank/DDBJ databases">
        <authorList>
            <person name="Seo Y.L."/>
        </authorList>
    </citation>
    <scope>NUCLEOTIDE SEQUENCE [LARGE SCALE GENOMIC DNA]</scope>
    <source>
        <strain evidence="12 13">MaA-C15</strain>
    </source>
</reference>
<dbReference type="SUPFAM" id="SSF56601">
    <property type="entry name" value="beta-lactamase/transpeptidase-like"/>
    <property type="match status" value="1"/>
</dbReference>
<dbReference type="GO" id="GO:0009252">
    <property type="term" value="P:peptidoglycan biosynthetic process"/>
    <property type="evidence" value="ECO:0007669"/>
    <property type="project" value="UniProtKB-KW"/>
</dbReference>
<feature type="active site" description="Acyl-ester intermediate" evidence="7">
    <location>
        <position position="68"/>
    </location>
</feature>
<evidence type="ECO:0000256" key="5">
    <source>
        <dbReference type="ARBA" id="ARBA00022984"/>
    </source>
</evidence>
<keyword evidence="3" id="KW-0378">Hydrolase</keyword>
<feature type="domain" description="SPOR" evidence="11">
    <location>
        <begin position="396"/>
        <end position="480"/>
    </location>
</feature>
<name>A0A5D4GZ12_9HYPH</name>
<dbReference type="OrthoDB" id="9795979at2"/>
<accession>A0A5D4GZ12</accession>
<dbReference type="PANTHER" id="PTHR21581">
    <property type="entry name" value="D-ALANYL-D-ALANINE CARBOXYPEPTIDASE"/>
    <property type="match status" value="1"/>
</dbReference>
<protein>
    <submittedName>
        <fullName evidence="12">D-alanyl-D-alanine carboxypeptidase</fullName>
    </submittedName>
</protein>
<dbReference type="Pfam" id="PF05036">
    <property type="entry name" value="SPOR"/>
    <property type="match status" value="1"/>
</dbReference>
<evidence type="ECO:0000256" key="10">
    <source>
        <dbReference type="SAM" id="MobiDB-lite"/>
    </source>
</evidence>
<evidence type="ECO:0000256" key="4">
    <source>
        <dbReference type="ARBA" id="ARBA00022960"/>
    </source>
</evidence>
<dbReference type="Gene3D" id="3.40.710.10">
    <property type="entry name" value="DD-peptidase/beta-lactamase superfamily"/>
    <property type="match status" value="1"/>
</dbReference>
<dbReference type="InterPro" id="IPR018044">
    <property type="entry name" value="Peptidase_S11"/>
</dbReference>
<dbReference type="PRINTS" id="PR00725">
    <property type="entry name" value="DADACBPTASE1"/>
</dbReference>
<keyword evidence="6" id="KW-0961">Cell wall biogenesis/degradation</keyword>
<feature type="active site" description="Proton acceptor" evidence="7">
    <location>
        <position position="71"/>
    </location>
</feature>
<dbReference type="GO" id="GO:0009002">
    <property type="term" value="F:serine-type D-Ala-D-Ala carboxypeptidase activity"/>
    <property type="evidence" value="ECO:0007669"/>
    <property type="project" value="InterPro"/>
</dbReference>
<dbReference type="GO" id="GO:0042834">
    <property type="term" value="F:peptidoglycan binding"/>
    <property type="evidence" value="ECO:0007669"/>
    <property type="project" value="InterPro"/>
</dbReference>
<comment type="caution">
    <text evidence="12">The sequence shown here is derived from an EMBL/GenBank/DDBJ whole genome shotgun (WGS) entry which is preliminary data.</text>
</comment>
<feature type="region of interest" description="Disordered" evidence="10">
    <location>
        <begin position="279"/>
        <end position="305"/>
    </location>
</feature>
<gene>
    <name evidence="12" type="ORF">FY036_07010</name>
</gene>
<dbReference type="GO" id="GO:0071555">
    <property type="term" value="P:cell wall organization"/>
    <property type="evidence" value="ECO:0007669"/>
    <property type="project" value="UniProtKB-KW"/>
</dbReference>
<organism evidence="12 13">
    <name type="scientific">Neoaquamicrobium microcysteis</name>
    <dbReference type="NCBI Taxonomy" id="2682781"/>
    <lineage>
        <taxon>Bacteria</taxon>
        <taxon>Pseudomonadati</taxon>
        <taxon>Pseudomonadota</taxon>
        <taxon>Alphaproteobacteria</taxon>
        <taxon>Hyphomicrobiales</taxon>
        <taxon>Phyllobacteriaceae</taxon>
        <taxon>Neoaquamicrobium</taxon>
    </lineage>
</organism>